<organism evidence="3 4">
    <name type="scientific">Nitratireductor mangrovi</name>
    <dbReference type="NCBI Taxonomy" id="2599600"/>
    <lineage>
        <taxon>Bacteria</taxon>
        <taxon>Pseudomonadati</taxon>
        <taxon>Pseudomonadota</taxon>
        <taxon>Alphaproteobacteria</taxon>
        <taxon>Hyphomicrobiales</taxon>
        <taxon>Phyllobacteriaceae</taxon>
        <taxon>Nitratireductor</taxon>
    </lineage>
</organism>
<evidence type="ECO:0000313" key="4">
    <source>
        <dbReference type="Proteomes" id="UP000321389"/>
    </source>
</evidence>
<dbReference type="SUPFAM" id="SSF54427">
    <property type="entry name" value="NTF2-like"/>
    <property type="match status" value="1"/>
</dbReference>
<keyword evidence="4" id="KW-1185">Reference proteome</keyword>
<sequence>MPEPSLLPALAGMLTLAVLPVASPALAAGAETDVVKVIERMTSAFAAKDVDTVLSTYEANAVVVGEPGQPASGTPALRALFESFIAVDPHFTYHGHEVIEAGDIALHLMPWSMTGKAPDGTVIEDGGLSVAVLRRQPDGRWLMVIDDPYGDHLMKR</sequence>
<name>A0A5B8L119_9HYPH</name>
<reference evidence="3" key="1">
    <citation type="submission" date="2020-04" db="EMBL/GenBank/DDBJ databases">
        <title>Nitratireductor sp. nov. isolated from mangrove soil.</title>
        <authorList>
            <person name="Ye Y."/>
        </authorList>
    </citation>
    <scope>NUCLEOTIDE SEQUENCE</scope>
    <source>
        <strain evidence="3">SY7</strain>
    </source>
</reference>
<dbReference type="Pfam" id="PF12680">
    <property type="entry name" value="SnoaL_2"/>
    <property type="match status" value="1"/>
</dbReference>
<gene>
    <name evidence="3" type="ORF">FQ775_15735</name>
</gene>
<evidence type="ECO:0000259" key="2">
    <source>
        <dbReference type="Pfam" id="PF12680"/>
    </source>
</evidence>
<protein>
    <submittedName>
        <fullName evidence="3">SgcJ/EcaC family oxidoreductase</fullName>
    </submittedName>
</protein>
<dbReference type="Gene3D" id="3.10.450.50">
    <property type="match status" value="1"/>
</dbReference>
<dbReference type="NCBIfam" id="TIGR02246">
    <property type="entry name" value="SgcJ/EcaC family oxidoreductase"/>
    <property type="match status" value="1"/>
</dbReference>
<dbReference type="Proteomes" id="UP000321389">
    <property type="component" value="Chromosome"/>
</dbReference>
<proteinExistence type="predicted"/>
<dbReference type="OrthoDB" id="674363at2"/>
<evidence type="ECO:0000313" key="3">
    <source>
        <dbReference type="EMBL" id="QDZ01704.1"/>
    </source>
</evidence>
<keyword evidence="1" id="KW-0732">Signal</keyword>
<accession>A0A5B8L119</accession>
<dbReference type="KEGG" id="niy:FQ775_15735"/>
<evidence type="ECO:0000256" key="1">
    <source>
        <dbReference type="SAM" id="SignalP"/>
    </source>
</evidence>
<dbReference type="AlphaFoldDB" id="A0A5B8L119"/>
<feature type="chain" id="PRO_5022816323" evidence="1">
    <location>
        <begin position="28"/>
        <end position="156"/>
    </location>
</feature>
<dbReference type="InterPro" id="IPR032710">
    <property type="entry name" value="NTF2-like_dom_sf"/>
</dbReference>
<dbReference type="InterPro" id="IPR011944">
    <property type="entry name" value="Steroid_delta5-4_isomerase"/>
</dbReference>
<feature type="signal peptide" evidence="1">
    <location>
        <begin position="1"/>
        <end position="27"/>
    </location>
</feature>
<feature type="domain" description="SnoaL-like" evidence="2">
    <location>
        <begin position="38"/>
        <end position="141"/>
    </location>
</feature>
<dbReference type="RefSeq" id="WP_146300345.1">
    <property type="nucleotide sequence ID" value="NZ_CP042301.2"/>
</dbReference>
<dbReference type="InterPro" id="IPR037401">
    <property type="entry name" value="SnoaL-like"/>
</dbReference>
<dbReference type="EMBL" id="CP042301">
    <property type="protein sequence ID" value="QDZ01704.1"/>
    <property type="molecule type" value="Genomic_DNA"/>
</dbReference>